<dbReference type="EMBL" id="MKZQ01000038">
    <property type="protein sequence ID" value="PJN69630.1"/>
    <property type="molecule type" value="Genomic_DNA"/>
</dbReference>
<dbReference type="RefSeq" id="WP_103458498.1">
    <property type="nucleotide sequence ID" value="NZ_MKZP01000036.1"/>
</dbReference>
<comment type="caution">
    <text evidence="1">The sequence shown here is derived from an EMBL/GenBank/DDBJ whole genome shotgun (WGS) entry which is preliminary data.</text>
</comment>
<accession>A0AAP8GXK7</accession>
<evidence type="ECO:0000313" key="2">
    <source>
        <dbReference type="Proteomes" id="UP000236165"/>
    </source>
</evidence>
<sequence length="138" mass="16332">MTVPHDESKLISLLKEHDLFDECLNTVRIGKDFISEMVKQDEKKEIHDKLYRLISIIESGNYDTYYIVSAADELEYLKAHRIFKGNDLLYYLDSLARLYAIFAEGNNMFGRILKDEEKIQQETYLRKEIVKEYKKLGL</sequence>
<proteinExistence type="predicted"/>
<name>A0AAP8GXK7_BACMY</name>
<gene>
    <name evidence="1" type="ORF">BACWE_34710</name>
</gene>
<dbReference type="AlphaFoldDB" id="A0AAP8GXK7"/>
<organism evidence="1 2">
    <name type="scientific">Bacillus mycoides</name>
    <dbReference type="NCBI Taxonomy" id="1405"/>
    <lineage>
        <taxon>Bacteria</taxon>
        <taxon>Bacillati</taxon>
        <taxon>Bacillota</taxon>
        <taxon>Bacilli</taxon>
        <taxon>Bacillales</taxon>
        <taxon>Bacillaceae</taxon>
        <taxon>Bacillus</taxon>
        <taxon>Bacillus cereus group</taxon>
    </lineage>
</organism>
<dbReference type="Proteomes" id="UP000236165">
    <property type="component" value="Unassembled WGS sequence"/>
</dbReference>
<protein>
    <submittedName>
        <fullName evidence="1">Uncharacterized protein</fullName>
    </submittedName>
</protein>
<reference evidence="1 2" key="1">
    <citation type="submission" date="2016-10" db="EMBL/GenBank/DDBJ databases">
        <title>Genome Sequence of Bacillus weihenstephanensis GM6LP.</title>
        <authorList>
            <person name="Poehlein A."/>
            <person name="Wemheuer F."/>
            <person name="Hollensteiner J."/>
            <person name="Wemheuer B."/>
        </authorList>
    </citation>
    <scope>NUCLEOTIDE SEQUENCE [LARGE SCALE GENOMIC DNA]</scope>
    <source>
        <strain evidence="1 2">GM6LP</strain>
    </source>
</reference>
<evidence type="ECO:0000313" key="1">
    <source>
        <dbReference type="EMBL" id="PJN69630.1"/>
    </source>
</evidence>